<dbReference type="OrthoDB" id="3536396at2"/>
<sequence length="157" mass="17202">MRRLVYGVLPGLILVAALAAGWARWYEGSHRSDELIRDETIAEATEFTVAVLSFRSDTVERDLSGAESLMTDGFREIFAARARDLIIPDAKARKVTAEAEVLAAASVFATPRRAAVLVFADRTVTVGSDEAVEVESSYRVALQKVDGRWLVADFEPV</sequence>
<name>A0A7I9XLM7_9MYCO</name>
<dbReference type="PANTHER" id="PTHR37042:SF4">
    <property type="entry name" value="OUTER MEMBRANE PROTEIN RV1973"/>
    <property type="match status" value="1"/>
</dbReference>
<dbReference type="PANTHER" id="PTHR37042">
    <property type="entry name" value="OUTER MEMBRANE PROTEIN RV1973"/>
    <property type="match status" value="1"/>
</dbReference>
<keyword evidence="4" id="KW-1185">Reference proteome</keyword>
<proteinExistence type="predicted"/>
<evidence type="ECO:0000313" key="4">
    <source>
        <dbReference type="Proteomes" id="UP000465263"/>
    </source>
</evidence>
<keyword evidence="2" id="KW-0472">Membrane</keyword>
<evidence type="ECO:0000256" key="1">
    <source>
        <dbReference type="ARBA" id="ARBA00004370"/>
    </source>
</evidence>
<dbReference type="GO" id="GO:0016020">
    <property type="term" value="C:membrane"/>
    <property type="evidence" value="ECO:0007669"/>
    <property type="project" value="UniProtKB-SubCell"/>
</dbReference>
<protein>
    <submittedName>
        <fullName evidence="3">Outer membrane protein</fullName>
    </submittedName>
</protein>
<evidence type="ECO:0000313" key="3">
    <source>
        <dbReference type="EMBL" id="GFG70470.1"/>
    </source>
</evidence>
<accession>A0A7I9XLM7</accession>
<dbReference type="Proteomes" id="UP000465263">
    <property type="component" value="Unassembled WGS sequence"/>
</dbReference>
<evidence type="ECO:0000256" key="2">
    <source>
        <dbReference type="ARBA" id="ARBA00023136"/>
    </source>
</evidence>
<dbReference type="RefSeq" id="WP_085088696.1">
    <property type="nucleotide sequence ID" value="NZ_BLKV01000001.1"/>
</dbReference>
<organism evidence="3 4">
    <name type="scientific">Mycolicibacter senuensis</name>
    <dbReference type="NCBI Taxonomy" id="386913"/>
    <lineage>
        <taxon>Bacteria</taxon>
        <taxon>Bacillati</taxon>
        <taxon>Actinomycetota</taxon>
        <taxon>Actinomycetes</taxon>
        <taxon>Mycobacteriales</taxon>
        <taxon>Mycobacteriaceae</taxon>
        <taxon>Mycolicibacter</taxon>
    </lineage>
</organism>
<reference evidence="3 4" key="1">
    <citation type="journal article" date="2019" name="Emerg. Microbes Infect.">
        <title>Comprehensive subspecies identification of 175 nontuberculous mycobacteria species based on 7547 genomic profiles.</title>
        <authorList>
            <person name="Matsumoto Y."/>
            <person name="Kinjo T."/>
            <person name="Motooka D."/>
            <person name="Nabeya D."/>
            <person name="Jung N."/>
            <person name="Uechi K."/>
            <person name="Horii T."/>
            <person name="Iida T."/>
            <person name="Fujita J."/>
            <person name="Nakamura S."/>
        </authorList>
    </citation>
    <scope>NUCLEOTIDE SEQUENCE [LARGE SCALE GENOMIC DNA]</scope>
    <source>
        <strain evidence="3 4">JCM 16017</strain>
    </source>
</reference>
<dbReference type="EMBL" id="BLKV01000001">
    <property type="protein sequence ID" value="GFG70470.1"/>
    <property type="molecule type" value="Genomic_DNA"/>
</dbReference>
<comment type="subcellular location">
    <subcellularLocation>
        <location evidence="1">Membrane</location>
    </subcellularLocation>
</comment>
<dbReference type="AlphaFoldDB" id="A0A7I9XLM7"/>
<gene>
    <name evidence="3" type="ORF">MSEN_21900</name>
</gene>
<comment type="caution">
    <text evidence="3">The sequence shown here is derived from an EMBL/GenBank/DDBJ whole genome shotgun (WGS) entry which is preliminary data.</text>
</comment>